<evidence type="ECO:0000313" key="4">
    <source>
        <dbReference type="Proteomes" id="UP000054251"/>
    </source>
</evidence>
<dbReference type="PANTHER" id="PTHR11728:SF8">
    <property type="entry name" value="GLYCEROL-3-PHOSPHATE DEHYDROGENASE [NAD(+)]-RELATED"/>
    <property type="match status" value="1"/>
</dbReference>
<evidence type="ECO:0000259" key="2">
    <source>
        <dbReference type="Pfam" id="PF01210"/>
    </source>
</evidence>
<protein>
    <recommendedName>
        <fullName evidence="2">Glycerol-3-phosphate dehydrogenase NAD-dependent N-terminal domain-containing protein</fullName>
    </recommendedName>
</protein>
<dbReference type="SUPFAM" id="SSF51735">
    <property type="entry name" value="NAD(P)-binding Rossmann-fold domains"/>
    <property type="match status" value="1"/>
</dbReference>
<dbReference type="Gene3D" id="3.40.50.720">
    <property type="entry name" value="NAD(P)-binding Rossmann-like Domain"/>
    <property type="match status" value="1"/>
</dbReference>
<dbReference type="Proteomes" id="UP000054251">
    <property type="component" value="Unassembled WGS sequence"/>
</dbReference>
<dbReference type="PRINTS" id="PR00077">
    <property type="entry name" value="GPDHDRGNASE"/>
</dbReference>
<sequence>MSQYRANQRLQQLSNILRPNQLSAEKSLKPESPFKVAVIGSGNWGTTIAKVLAENTAEKSDIFAKQVDMWVFQEKIDGTNLTDIINTKHENVKYLPGVTLPENLHAEPDIVKAARGADLL</sequence>
<dbReference type="GeneID" id="26842197"/>
<dbReference type="GO" id="GO:0051287">
    <property type="term" value="F:NAD binding"/>
    <property type="evidence" value="ECO:0007669"/>
    <property type="project" value="InterPro"/>
</dbReference>
<dbReference type="RefSeq" id="XP_015465165.1">
    <property type="nucleotide sequence ID" value="XM_015614017.1"/>
</dbReference>
<dbReference type="InterPro" id="IPR011128">
    <property type="entry name" value="G3P_DH_NAD-dep_N"/>
</dbReference>
<dbReference type="GO" id="GO:0046168">
    <property type="term" value="P:glycerol-3-phosphate catabolic process"/>
    <property type="evidence" value="ECO:0007669"/>
    <property type="project" value="InterPro"/>
</dbReference>
<keyword evidence="1" id="KW-0520">NAD</keyword>
<dbReference type="PANTHER" id="PTHR11728">
    <property type="entry name" value="GLYCEROL-3-PHOSPHATE DEHYDROGENASE"/>
    <property type="match status" value="1"/>
</dbReference>
<keyword evidence="4" id="KW-1185">Reference proteome</keyword>
<dbReference type="OrthoDB" id="10263760at2759"/>
<feature type="non-terminal residue" evidence="3">
    <location>
        <position position="120"/>
    </location>
</feature>
<evidence type="ECO:0000313" key="3">
    <source>
        <dbReference type="EMBL" id="KRZ99062.1"/>
    </source>
</evidence>
<gene>
    <name evidence="3" type="ORF">AC631_05188</name>
</gene>
<dbReference type="EMBL" id="LMYN01000178">
    <property type="protein sequence ID" value="KRZ99062.1"/>
    <property type="molecule type" value="Genomic_DNA"/>
</dbReference>
<dbReference type="AlphaFoldDB" id="A0A0V1PS48"/>
<feature type="domain" description="Glycerol-3-phosphate dehydrogenase NAD-dependent N-terminal" evidence="2">
    <location>
        <begin position="35"/>
        <end position="119"/>
    </location>
</feature>
<organism evidence="3 4">
    <name type="scientific">Debaryomyces fabryi</name>
    <dbReference type="NCBI Taxonomy" id="58627"/>
    <lineage>
        <taxon>Eukaryota</taxon>
        <taxon>Fungi</taxon>
        <taxon>Dikarya</taxon>
        <taxon>Ascomycota</taxon>
        <taxon>Saccharomycotina</taxon>
        <taxon>Pichiomycetes</taxon>
        <taxon>Debaryomycetaceae</taxon>
        <taxon>Debaryomyces</taxon>
    </lineage>
</organism>
<reference evidence="3 4" key="1">
    <citation type="submission" date="2015-11" db="EMBL/GenBank/DDBJ databases">
        <title>The genome of Debaryomyces fabryi.</title>
        <authorList>
            <person name="Tafer H."/>
            <person name="Lopandic K."/>
        </authorList>
    </citation>
    <scope>NUCLEOTIDE SEQUENCE [LARGE SCALE GENOMIC DNA]</scope>
    <source>
        <strain evidence="3 4">CBS 789</strain>
    </source>
</reference>
<proteinExistence type="predicted"/>
<comment type="caution">
    <text evidence="3">The sequence shown here is derived from an EMBL/GenBank/DDBJ whole genome shotgun (WGS) entry which is preliminary data.</text>
</comment>
<dbReference type="GO" id="GO:0005829">
    <property type="term" value="C:cytosol"/>
    <property type="evidence" value="ECO:0007669"/>
    <property type="project" value="TreeGrafter"/>
</dbReference>
<name>A0A0V1PS48_9ASCO</name>
<dbReference type="InterPro" id="IPR006168">
    <property type="entry name" value="G3P_DH_NAD-dep"/>
</dbReference>
<accession>A0A0V1PS48</accession>
<dbReference type="GO" id="GO:0047952">
    <property type="term" value="F:glycerol-3-phosphate dehydrogenase [NAD(P)+] activity"/>
    <property type="evidence" value="ECO:0007669"/>
    <property type="project" value="TreeGrafter"/>
</dbReference>
<dbReference type="GO" id="GO:0005634">
    <property type="term" value="C:nucleus"/>
    <property type="evidence" value="ECO:0007669"/>
    <property type="project" value="TreeGrafter"/>
</dbReference>
<dbReference type="InterPro" id="IPR036291">
    <property type="entry name" value="NAD(P)-bd_dom_sf"/>
</dbReference>
<dbReference type="Pfam" id="PF01210">
    <property type="entry name" value="NAD_Gly3P_dh_N"/>
    <property type="match status" value="1"/>
</dbReference>
<evidence type="ECO:0000256" key="1">
    <source>
        <dbReference type="ARBA" id="ARBA00023027"/>
    </source>
</evidence>